<name>A0A369M2M3_9ACTN</name>
<evidence type="ECO:0000256" key="1">
    <source>
        <dbReference type="SAM" id="MobiDB-lite"/>
    </source>
</evidence>
<dbReference type="Proteomes" id="UP000254000">
    <property type="component" value="Unassembled WGS sequence"/>
</dbReference>
<feature type="compositionally biased region" description="Polar residues" evidence="1">
    <location>
        <begin position="1"/>
        <end position="16"/>
    </location>
</feature>
<dbReference type="RefSeq" id="WP_114568666.1">
    <property type="nucleotide sequence ID" value="NZ_CABMMS010000003.1"/>
</dbReference>
<evidence type="ECO:0000313" key="2">
    <source>
        <dbReference type="EMBL" id="RDB65664.1"/>
    </source>
</evidence>
<evidence type="ECO:0000313" key="3">
    <source>
        <dbReference type="Proteomes" id="UP000254000"/>
    </source>
</evidence>
<keyword evidence="3" id="KW-1185">Reference proteome</keyword>
<reference evidence="2 3" key="1">
    <citation type="journal article" date="2018" name="Elife">
        <title>Discovery and characterization of a prevalent human gut bacterial enzyme sufficient for the inactivation of a family of plant toxins.</title>
        <authorList>
            <person name="Koppel N."/>
            <person name="Bisanz J.E."/>
            <person name="Pandelia M.E."/>
            <person name="Turnbaugh P.J."/>
            <person name="Balskus E.P."/>
        </authorList>
    </citation>
    <scope>NUCLEOTIDE SEQUENCE [LARGE SCALE GENOMIC DNA]</scope>
    <source>
        <strain evidence="2 3">3C</strain>
    </source>
</reference>
<gene>
    <name evidence="2" type="ORF">C1877_05985</name>
</gene>
<dbReference type="GeneID" id="78359254"/>
<organism evidence="2 3">
    <name type="scientific">Gordonibacter pamelaeae</name>
    <dbReference type="NCBI Taxonomy" id="471189"/>
    <lineage>
        <taxon>Bacteria</taxon>
        <taxon>Bacillati</taxon>
        <taxon>Actinomycetota</taxon>
        <taxon>Coriobacteriia</taxon>
        <taxon>Eggerthellales</taxon>
        <taxon>Eggerthellaceae</taxon>
        <taxon>Gordonibacter</taxon>
    </lineage>
</organism>
<proteinExistence type="predicted"/>
<dbReference type="AlphaFoldDB" id="A0A369M2M3"/>
<sequence length="68" mass="7024">MPRGPTTKQAANSTLRPPSEESCRANATMAATEASLKPSSQISKGAPAKDTSPTMGEGDTPIRNSHAQ</sequence>
<protein>
    <submittedName>
        <fullName evidence="2">Uncharacterized protein</fullName>
    </submittedName>
</protein>
<comment type="caution">
    <text evidence="2">The sequence shown here is derived from an EMBL/GenBank/DDBJ whole genome shotgun (WGS) entry which is preliminary data.</text>
</comment>
<feature type="region of interest" description="Disordered" evidence="1">
    <location>
        <begin position="1"/>
        <end position="68"/>
    </location>
</feature>
<accession>A0A369M2M3</accession>
<dbReference type="EMBL" id="PPTS01000003">
    <property type="protein sequence ID" value="RDB65664.1"/>
    <property type="molecule type" value="Genomic_DNA"/>
</dbReference>